<evidence type="ECO:0000256" key="14">
    <source>
        <dbReference type="ARBA" id="ARBA00023315"/>
    </source>
</evidence>
<dbReference type="NCBIfam" id="TIGR01211">
    <property type="entry name" value="ELP3"/>
    <property type="match status" value="1"/>
</dbReference>
<keyword evidence="9" id="KW-0819">tRNA processing</keyword>
<organism evidence="22 23">
    <name type="scientific">Orchesella dallaii</name>
    <dbReference type="NCBI Taxonomy" id="48710"/>
    <lineage>
        <taxon>Eukaryota</taxon>
        <taxon>Metazoa</taxon>
        <taxon>Ecdysozoa</taxon>
        <taxon>Arthropoda</taxon>
        <taxon>Hexapoda</taxon>
        <taxon>Collembola</taxon>
        <taxon>Entomobryomorpha</taxon>
        <taxon>Entomobryoidea</taxon>
        <taxon>Orchesellidae</taxon>
        <taxon>Orchesellinae</taxon>
        <taxon>Orchesella</taxon>
    </lineage>
</organism>
<dbReference type="SFLD" id="SFLDF00344">
    <property type="entry name" value="ELP3-like"/>
    <property type="match status" value="1"/>
</dbReference>
<evidence type="ECO:0000256" key="11">
    <source>
        <dbReference type="ARBA" id="ARBA00022884"/>
    </source>
</evidence>
<keyword evidence="10" id="KW-0479">Metal-binding</keyword>
<evidence type="ECO:0000256" key="6">
    <source>
        <dbReference type="ARBA" id="ARBA00022555"/>
    </source>
</evidence>
<dbReference type="InterPro" id="IPR056591">
    <property type="entry name" value="ELP3-like_N"/>
</dbReference>
<dbReference type="SMART" id="SM00320">
    <property type="entry name" value="WD40"/>
    <property type="match status" value="7"/>
</dbReference>
<evidence type="ECO:0000256" key="17">
    <source>
        <dbReference type="ARBA" id="ARBA00047372"/>
    </source>
</evidence>
<dbReference type="InterPro" id="IPR039661">
    <property type="entry name" value="ELP3"/>
</dbReference>
<keyword evidence="23" id="KW-1185">Reference proteome</keyword>
<dbReference type="CDD" id="cd01335">
    <property type="entry name" value="Radical_SAM"/>
    <property type="match status" value="1"/>
</dbReference>
<evidence type="ECO:0000256" key="8">
    <source>
        <dbReference type="ARBA" id="ARBA00022691"/>
    </source>
</evidence>
<keyword evidence="18" id="KW-0853">WD repeat</keyword>
<feature type="compositionally biased region" description="Low complexity" evidence="19">
    <location>
        <begin position="942"/>
        <end position="955"/>
    </location>
</feature>
<evidence type="ECO:0000256" key="3">
    <source>
        <dbReference type="ARBA" id="ARBA00005494"/>
    </source>
</evidence>
<feature type="region of interest" description="Disordered" evidence="19">
    <location>
        <begin position="877"/>
        <end position="898"/>
    </location>
</feature>
<dbReference type="InterPro" id="IPR007197">
    <property type="entry name" value="rSAM"/>
</dbReference>
<sequence length="1231" mass="138353">MGRRMNLLPPEIRELPLSQRQMLGIGEIINTLLNGTKSKEDDSGESVTKLKQRISSKYGLESSPRLTDIIAAVPVEHRKALLPKLRAKPVRTASGIAIVAVMCKPHRCPHISMTGNICVYCPGGPDSDFEYSTQSYTGYEPTSMRAIRARYNPYLQTRHRVDQLKLLGHSVDKVEFIIMGGTFMSLPEDYRDYFIRNLHDALSGHTSNNVNEAVYYSERSRTKCIGITIETRPDYCLKRHLSDMLVYGCTRLEIGVQSVYEDVARDTNRGHTVRSVCESFQLSKDCGFKVVTHMMPNLPNVDLERDVLQFQEFFENPDFRPDGLKLYPTLVIRGTGLYELWKRGIYKSYAPTTLVDLVAQILSLVPPWTRVYRVQRDIPMPLVTSGVEHGNLRELALARMKDLSLECRDVRTREVGIQEIHNKIRPENVELIRRDYYANGGWETFLSYEDPDKDILIGLLRLRKCSDNTFRNELKGCSVVRELHVYGSVVPVSGRNPKTFQHQGYGSLLMEEAERIAKFEHGSSKISVISGVGTRGYYRKLGYELDNVYMTMANRRKRIPTSLFDAIQDGGGEQRARLYGLAKDSEYMIERMERYKTAKVHHGCVNSICWNETGTLLLSGSDDQRIKITDVFAKQPKVLVDYKTAHRSNIFCARFLPLSDDRKVISCSGDGMIYYTNLDLSYEENSKAKFNCHEGTCYKIVTVHNEPHSFISCGEDHTVRFYDLRMKSSCSCVKSPTDVLVCAPKPVTSMAVNPLVPWYLAVGTADSCVRIFDRRKLAVGNKPTCLQAQLGSEVKRLTVPSLQESDRMYRITSLSYSSCGNQILASYSSDHLYLFDTRDEDETTGCLLEKPKLSYMEMVPLKKVKTVAKPPMKRLRLRGDWSDTGPNARPQTQAGGEIAQARPTLQQSLMERMTFVLSQMLNDVNTNSGETPPSTRTNGHVNPPEENQPIQQNPNEEGDTSVGTSSDQLEDQLASLRSSFVSRHNVEPGAVNLSYREGGSNAGLISMSVGSESERGVSTIPMDTEQPTSSANAKRMWKESEKMKAGGKILMRYTGHRNSRTMIKEANFYGEKYVISGSDCGHVFIWERSSGRLVQVLEADNHVVNNVQPHPFDPIIATSGIDYDIKLFAPVAPANTFNLVKARELIHRNEVMLEETKDTITVPAAFMIRMLSCLSHIRRSNTEASAAAAAAVAAVEESNDAPAIEPPPPPTSEDVAGKRDEEPRHDDDEDE</sequence>
<dbReference type="InterPro" id="IPR015943">
    <property type="entry name" value="WD40/YVTN_repeat-like_dom_sf"/>
</dbReference>
<dbReference type="Pfam" id="PF00400">
    <property type="entry name" value="WD40"/>
    <property type="match status" value="2"/>
</dbReference>
<name>A0ABP1QME1_9HEXA</name>
<feature type="region of interest" description="Disordered" evidence="19">
    <location>
        <begin position="923"/>
        <end position="968"/>
    </location>
</feature>
<dbReference type="InterPro" id="IPR036322">
    <property type="entry name" value="WD40_repeat_dom_sf"/>
</dbReference>
<evidence type="ECO:0000256" key="7">
    <source>
        <dbReference type="ARBA" id="ARBA00022679"/>
    </source>
</evidence>
<comment type="cofactor">
    <cofactor evidence="1">
        <name>[4Fe-4S] cluster</name>
        <dbReference type="ChEBI" id="CHEBI:49883"/>
    </cofactor>
</comment>
<dbReference type="Proteomes" id="UP001642540">
    <property type="component" value="Unassembled WGS sequence"/>
</dbReference>
<keyword evidence="12" id="KW-0408">Iron</keyword>
<dbReference type="InterPro" id="IPR058240">
    <property type="entry name" value="rSAM_sf"/>
</dbReference>
<evidence type="ECO:0000256" key="2">
    <source>
        <dbReference type="ARBA" id="ARBA00005043"/>
    </source>
</evidence>
<evidence type="ECO:0000256" key="1">
    <source>
        <dbReference type="ARBA" id="ARBA00001966"/>
    </source>
</evidence>
<evidence type="ECO:0000256" key="18">
    <source>
        <dbReference type="PROSITE-ProRule" id="PRU00221"/>
    </source>
</evidence>
<evidence type="ECO:0000256" key="5">
    <source>
        <dbReference type="ARBA" id="ARBA00022485"/>
    </source>
</evidence>
<keyword evidence="8" id="KW-0949">S-adenosyl-L-methionine</keyword>
<evidence type="ECO:0000256" key="10">
    <source>
        <dbReference type="ARBA" id="ARBA00022723"/>
    </source>
</evidence>
<accession>A0ABP1QME1</accession>
<evidence type="ECO:0000256" key="9">
    <source>
        <dbReference type="ARBA" id="ARBA00022694"/>
    </source>
</evidence>
<dbReference type="SFLD" id="SFLDS00029">
    <property type="entry name" value="Radical_SAM"/>
    <property type="match status" value="1"/>
</dbReference>
<keyword evidence="14" id="KW-0012">Acyltransferase</keyword>
<feature type="domain" description="Radical SAM core" evidence="21">
    <location>
        <begin position="91"/>
        <end position="381"/>
    </location>
</feature>
<keyword evidence="11" id="KW-0694">RNA-binding</keyword>
<feature type="compositionally biased region" description="Basic and acidic residues" evidence="19">
    <location>
        <begin position="1215"/>
        <end position="1231"/>
    </location>
</feature>
<dbReference type="EMBL" id="CAXLJM020000040">
    <property type="protein sequence ID" value="CAL8108786.1"/>
    <property type="molecule type" value="Genomic_DNA"/>
</dbReference>
<evidence type="ECO:0000313" key="22">
    <source>
        <dbReference type="EMBL" id="CAL8108786.1"/>
    </source>
</evidence>
<evidence type="ECO:0000256" key="15">
    <source>
        <dbReference type="ARBA" id="ARBA00030769"/>
    </source>
</evidence>
<evidence type="ECO:0000256" key="12">
    <source>
        <dbReference type="ARBA" id="ARBA00023004"/>
    </source>
</evidence>
<evidence type="ECO:0000259" key="20">
    <source>
        <dbReference type="PROSITE" id="PS51186"/>
    </source>
</evidence>
<feature type="region of interest" description="Disordered" evidence="19">
    <location>
        <begin position="1194"/>
        <end position="1231"/>
    </location>
</feature>
<dbReference type="Gene3D" id="3.40.630.30">
    <property type="match status" value="1"/>
</dbReference>
<dbReference type="Gene3D" id="2.130.10.10">
    <property type="entry name" value="YVTN repeat-like/Quinoprotein amine dehydrogenase"/>
    <property type="match status" value="3"/>
</dbReference>
<dbReference type="Pfam" id="PF16199">
    <property type="entry name" value="Radical_SAM_C"/>
    <property type="match status" value="1"/>
</dbReference>
<dbReference type="SUPFAM" id="SSF102114">
    <property type="entry name" value="Radical SAM enzymes"/>
    <property type="match status" value="1"/>
</dbReference>
<dbReference type="PROSITE" id="PS50082">
    <property type="entry name" value="WD_REPEATS_2"/>
    <property type="match status" value="1"/>
</dbReference>
<evidence type="ECO:0000259" key="21">
    <source>
        <dbReference type="PROSITE" id="PS51918"/>
    </source>
</evidence>
<dbReference type="SUPFAM" id="SSF55729">
    <property type="entry name" value="Acyl-CoA N-acyltransferases (Nat)"/>
    <property type="match status" value="1"/>
</dbReference>
<dbReference type="InterPro" id="IPR034687">
    <property type="entry name" value="ELP3-like"/>
</dbReference>
<feature type="domain" description="N-acetyltransferase" evidence="20">
    <location>
        <begin position="405"/>
        <end position="560"/>
    </location>
</feature>
<gene>
    <name evidence="22" type="ORF">ODALV1_LOCUS13088</name>
</gene>
<dbReference type="InterPro" id="IPR016181">
    <property type="entry name" value="Acyl_CoA_acyltransferase"/>
</dbReference>
<evidence type="ECO:0000256" key="4">
    <source>
        <dbReference type="ARBA" id="ARBA00020266"/>
    </source>
</evidence>
<dbReference type="Pfam" id="PF23613">
    <property type="entry name" value="ELP3_N"/>
    <property type="match status" value="1"/>
</dbReference>
<dbReference type="EC" id="2.3.1.311" evidence="16"/>
<dbReference type="PROSITE" id="PS51918">
    <property type="entry name" value="RADICAL_SAM"/>
    <property type="match status" value="1"/>
</dbReference>
<comment type="pathway">
    <text evidence="2">tRNA modification; 5-methoxycarbonylmethyl-2-thiouridine-tRNA biosynthesis.</text>
</comment>
<protein>
    <recommendedName>
        <fullName evidence="4">Elongator complex protein 3</fullName>
        <ecNumber evidence="16">2.3.1.311</ecNumber>
    </recommendedName>
    <alternativeName>
        <fullName evidence="15">tRNA uridine(34) acetyltransferase</fullName>
    </alternativeName>
</protein>
<comment type="caution">
    <text evidence="22">The sequence shown here is derived from an EMBL/GenBank/DDBJ whole genome shotgun (WGS) entry which is preliminary data.</text>
</comment>
<dbReference type="PANTHER" id="PTHR11135:SF0">
    <property type="entry name" value="ELONGATOR COMPLEX PROTEIN 3"/>
    <property type="match status" value="1"/>
</dbReference>
<evidence type="ECO:0000256" key="16">
    <source>
        <dbReference type="ARBA" id="ARBA00044771"/>
    </source>
</evidence>
<keyword evidence="6" id="KW-0820">tRNA-binding</keyword>
<feature type="repeat" description="WD" evidence="18">
    <location>
        <begin position="598"/>
        <end position="631"/>
    </location>
</feature>
<feature type="compositionally biased region" description="Polar residues" evidence="19">
    <location>
        <begin position="923"/>
        <end position="940"/>
    </location>
</feature>
<reference evidence="22 23" key="1">
    <citation type="submission" date="2024-08" db="EMBL/GenBank/DDBJ databases">
        <authorList>
            <person name="Cucini C."/>
            <person name="Frati F."/>
        </authorList>
    </citation>
    <scope>NUCLEOTIDE SEQUENCE [LARGE SCALE GENOMIC DNA]</scope>
</reference>
<comment type="similarity">
    <text evidence="3">Belongs to the ELP3 family.</text>
</comment>
<keyword evidence="5" id="KW-0004">4Fe-4S</keyword>
<keyword evidence="13" id="KW-0411">Iron-sulfur</keyword>
<keyword evidence="7" id="KW-0808">Transferase</keyword>
<dbReference type="Pfam" id="PF04055">
    <property type="entry name" value="Radical_SAM"/>
    <property type="match status" value="1"/>
</dbReference>
<dbReference type="SMART" id="SM00729">
    <property type="entry name" value="Elp3"/>
    <property type="match status" value="1"/>
</dbReference>
<dbReference type="InterPro" id="IPR000182">
    <property type="entry name" value="GNAT_dom"/>
</dbReference>
<dbReference type="PROSITE" id="PS51186">
    <property type="entry name" value="GNAT"/>
    <property type="match status" value="1"/>
</dbReference>
<proteinExistence type="inferred from homology"/>
<evidence type="ECO:0000256" key="19">
    <source>
        <dbReference type="SAM" id="MobiDB-lite"/>
    </source>
</evidence>
<evidence type="ECO:0000313" key="23">
    <source>
        <dbReference type="Proteomes" id="UP001642540"/>
    </source>
</evidence>
<dbReference type="InterPro" id="IPR032432">
    <property type="entry name" value="Radical_SAM_C"/>
</dbReference>
<dbReference type="InterPro" id="IPR001680">
    <property type="entry name" value="WD40_rpt"/>
</dbReference>
<dbReference type="PANTHER" id="PTHR11135">
    <property type="entry name" value="HISTONE ACETYLTRANSFERASE-RELATED"/>
    <property type="match status" value="1"/>
</dbReference>
<dbReference type="InterPro" id="IPR006638">
    <property type="entry name" value="Elp3/MiaA/NifB-like_rSAM"/>
</dbReference>
<dbReference type="SFLD" id="SFLDG01086">
    <property type="entry name" value="elongater_protein-like"/>
    <property type="match status" value="1"/>
</dbReference>
<comment type="catalytic activity">
    <reaction evidence="17">
        <text>uridine(34) in tRNA + acetyl-CoA + S-adenosyl-L-methionine + H2O = 5-(carboxymethyl)uridine(34) in tRNA + 5'-deoxyadenosine + L-methionine + CoA + 2 H(+)</text>
        <dbReference type="Rhea" id="RHEA:61020"/>
        <dbReference type="Rhea" id="RHEA-COMP:10407"/>
        <dbReference type="Rhea" id="RHEA-COMP:11727"/>
        <dbReference type="ChEBI" id="CHEBI:15377"/>
        <dbReference type="ChEBI" id="CHEBI:15378"/>
        <dbReference type="ChEBI" id="CHEBI:17319"/>
        <dbReference type="ChEBI" id="CHEBI:57287"/>
        <dbReference type="ChEBI" id="CHEBI:57288"/>
        <dbReference type="ChEBI" id="CHEBI:57844"/>
        <dbReference type="ChEBI" id="CHEBI:59789"/>
        <dbReference type="ChEBI" id="CHEBI:65315"/>
        <dbReference type="ChEBI" id="CHEBI:74882"/>
        <dbReference type="EC" id="2.3.1.311"/>
    </reaction>
    <physiologicalReaction direction="left-to-right" evidence="17">
        <dbReference type="Rhea" id="RHEA:61021"/>
    </physiologicalReaction>
</comment>
<dbReference type="SUPFAM" id="SSF50978">
    <property type="entry name" value="WD40 repeat-like"/>
    <property type="match status" value="1"/>
</dbReference>
<evidence type="ECO:0000256" key="13">
    <source>
        <dbReference type="ARBA" id="ARBA00023014"/>
    </source>
</evidence>